<dbReference type="InterPro" id="IPR013325">
    <property type="entry name" value="RNA_pol_sigma_r2"/>
</dbReference>
<dbReference type="InterPro" id="IPR007627">
    <property type="entry name" value="RNA_pol_sigma70_r2"/>
</dbReference>
<reference evidence="2" key="1">
    <citation type="journal article" date="2014" name="Front. Microbiol.">
        <title>High frequency of phylogenetically diverse reductive dehalogenase-homologous genes in deep subseafloor sedimentary metagenomes.</title>
        <authorList>
            <person name="Kawai M."/>
            <person name="Futagami T."/>
            <person name="Toyoda A."/>
            <person name="Takaki Y."/>
            <person name="Nishi S."/>
            <person name="Hori S."/>
            <person name="Arai W."/>
            <person name="Tsubouchi T."/>
            <person name="Morono Y."/>
            <person name="Uchiyama I."/>
            <person name="Ito T."/>
            <person name="Fujiyama A."/>
            <person name="Inagaki F."/>
            <person name="Takami H."/>
        </authorList>
    </citation>
    <scope>NUCLEOTIDE SEQUENCE</scope>
    <source>
        <strain evidence="2">Expedition CK06-06</strain>
    </source>
</reference>
<dbReference type="GO" id="GO:0006352">
    <property type="term" value="P:DNA-templated transcription initiation"/>
    <property type="evidence" value="ECO:0007669"/>
    <property type="project" value="InterPro"/>
</dbReference>
<feature type="domain" description="RNA polymerase sigma-70 region 2" evidence="1">
    <location>
        <begin position="51"/>
        <end position="97"/>
    </location>
</feature>
<gene>
    <name evidence="2" type="ORF">S01H1_44808</name>
</gene>
<proteinExistence type="predicted"/>
<dbReference type="Pfam" id="PF04542">
    <property type="entry name" value="Sigma70_r2"/>
    <property type="match status" value="1"/>
</dbReference>
<dbReference type="GO" id="GO:0003700">
    <property type="term" value="F:DNA-binding transcription factor activity"/>
    <property type="evidence" value="ECO:0007669"/>
    <property type="project" value="InterPro"/>
</dbReference>
<accession>X0WCH4</accession>
<organism evidence="2">
    <name type="scientific">marine sediment metagenome</name>
    <dbReference type="NCBI Taxonomy" id="412755"/>
    <lineage>
        <taxon>unclassified sequences</taxon>
        <taxon>metagenomes</taxon>
        <taxon>ecological metagenomes</taxon>
    </lineage>
</organism>
<protein>
    <recommendedName>
        <fullName evidence="1">RNA polymerase sigma-70 region 2 domain-containing protein</fullName>
    </recommendedName>
</protein>
<dbReference type="AlphaFoldDB" id="X0WCH4"/>
<sequence length="141" mass="16503">MAHYVVNKELLAEVIQFKEDGFMSEELGNMITMIAQNLANKGNFAGYTWKRDMIGEAVLTCVKYLKNFNPEKSTNPFAYITTICRNAFINYIRKQKRHSYIKDNCYKNLDPFMEHHNENFVCRGINYELLAPVEKVKDTDM</sequence>
<dbReference type="Gene3D" id="1.10.1740.10">
    <property type="match status" value="1"/>
</dbReference>
<evidence type="ECO:0000313" key="2">
    <source>
        <dbReference type="EMBL" id="GAG10371.1"/>
    </source>
</evidence>
<dbReference type="EMBL" id="BARS01028601">
    <property type="protein sequence ID" value="GAG10371.1"/>
    <property type="molecule type" value="Genomic_DNA"/>
</dbReference>
<evidence type="ECO:0000259" key="1">
    <source>
        <dbReference type="Pfam" id="PF04542"/>
    </source>
</evidence>
<dbReference type="SUPFAM" id="SSF88946">
    <property type="entry name" value="Sigma2 domain of RNA polymerase sigma factors"/>
    <property type="match status" value="1"/>
</dbReference>
<name>X0WCH4_9ZZZZ</name>
<comment type="caution">
    <text evidence="2">The sequence shown here is derived from an EMBL/GenBank/DDBJ whole genome shotgun (WGS) entry which is preliminary data.</text>
</comment>